<organism evidence="1 2">
    <name type="scientific">Exserohilum turcicum (strain 28A)</name>
    <name type="common">Northern leaf blight fungus</name>
    <name type="synonym">Setosphaeria turcica</name>
    <dbReference type="NCBI Taxonomy" id="671987"/>
    <lineage>
        <taxon>Eukaryota</taxon>
        <taxon>Fungi</taxon>
        <taxon>Dikarya</taxon>
        <taxon>Ascomycota</taxon>
        <taxon>Pezizomycotina</taxon>
        <taxon>Dothideomycetes</taxon>
        <taxon>Pleosporomycetidae</taxon>
        <taxon>Pleosporales</taxon>
        <taxon>Pleosporineae</taxon>
        <taxon>Pleosporaceae</taxon>
        <taxon>Exserohilum</taxon>
    </lineage>
</organism>
<accession>R0IX18</accession>
<gene>
    <name evidence="1" type="ORF">SETTUDRAFT_159718</name>
</gene>
<sequence>MAPFIPSRRDVLRTRALLHYRLGLPNELVLDILDKAHYWVERIREFTRHEVLLDDEFSLNYSAACPCLGIYFDSPPTRSREKTKLREMEFLIVSHDQGWTTEDTAGTFKTSSWFEVSILRSTRELKRIEKNLLAHQLDVGHFDGDVPVKSNIHKVLNDSFHEYNLKAVPRPSSETEPQRMHCREMQSTLLSDDGTPLGIEGEHAWYLQGNEVGRASSVFDGEFIRRYRVVWGCKDNPAWEGNEGAGRGEGFIDTLKDGDWICIWARAKRRGWENHVHGIRVTLRYTI</sequence>
<keyword evidence="2" id="KW-1185">Reference proteome</keyword>
<dbReference type="AlphaFoldDB" id="R0IX18"/>
<dbReference type="OrthoDB" id="66095at2759"/>
<name>R0IX18_EXST2</name>
<dbReference type="Proteomes" id="UP000016935">
    <property type="component" value="Unassembled WGS sequence"/>
</dbReference>
<dbReference type="EMBL" id="KB908515">
    <property type="protein sequence ID" value="EOA89320.1"/>
    <property type="molecule type" value="Genomic_DNA"/>
</dbReference>
<evidence type="ECO:0000313" key="2">
    <source>
        <dbReference type="Proteomes" id="UP000016935"/>
    </source>
</evidence>
<dbReference type="RefSeq" id="XP_008023125.1">
    <property type="nucleotide sequence ID" value="XM_008024934.1"/>
</dbReference>
<proteinExistence type="predicted"/>
<evidence type="ECO:0000313" key="1">
    <source>
        <dbReference type="EMBL" id="EOA89320.1"/>
    </source>
</evidence>
<dbReference type="eggNOG" id="ENOG502SB0Z">
    <property type="taxonomic scope" value="Eukaryota"/>
</dbReference>
<reference evidence="1 2" key="2">
    <citation type="journal article" date="2013" name="PLoS Genet.">
        <title>Comparative genome structure, secondary metabolite, and effector coding capacity across Cochliobolus pathogens.</title>
        <authorList>
            <person name="Condon B.J."/>
            <person name="Leng Y."/>
            <person name="Wu D."/>
            <person name="Bushley K.E."/>
            <person name="Ohm R.A."/>
            <person name="Otillar R."/>
            <person name="Martin J."/>
            <person name="Schackwitz W."/>
            <person name="Grimwood J."/>
            <person name="MohdZainudin N."/>
            <person name="Xue C."/>
            <person name="Wang R."/>
            <person name="Manning V.A."/>
            <person name="Dhillon B."/>
            <person name="Tu Z.J."/>
            <person name="Steffenson B.J."/>
            <person name="Salamov A."/>
            <person name="Sun H."/>
            <person name="Lowry S."/>
            <person name="LaButti K."/>
            <person name="Han J."/>
            <person name="Copeland A."/>
            <person name="Lindquist E."/>
            <person name="Barry K."/>
            <person name="Schmutz J."/>
            <person name="Baker S.E."/>
            <person name="Ciuffetti L.M."/>
            <person name="Grigoriev I.V."/>
            <person name="Zhong S."/>
            <person name="Turgeon B.G."/>
        </authorList>
    </citation>
    <scope>NUCLEOTIDE SEQUENCE [LARGE SCALE GENOMIC DNA]</scope>
    <source>
        <strain evidence="2">28A</strain>
    </source>
</reference>
<protein>
    <submittedName>
        <fullName evidence="1">Uncharacterized protein</fullName>
    </submittedName>
</protein>
<reference evidence="1 2" key="1">
    <citation type="journal article" date="2012" name="PLoS Pathog.">
        <title>Diverse lifestyles and strategies of plant pathogenesis encoded in the genomes of eighteen Dothideomycetes fungi.</title>
        <authorList>
            <person name="Ohm R.A."/>
            <person name="Feau N."/>
            <person name="Henrissat B."/>
            <person name="Schoch C.L."/>
            <person name="Horwitz B.A."/>
            <person name="Barry K.W."/>
            <person name="Condon B.J."/>
            <person name="Copeland A.C."/>
            <person name="Dhillon B."/>
            <person name="Glaser F."/>
            <person name="Hesse C.N."/>
            <person name="Kosti I."/>
            <person name="LaButti K."/>
            <person name="Lindquist E.A."/>
            <person name="Lucas S."/>
            <person name="Salamov A.A."/>
            <person name="Bradshaw R.E."/>
            <person name="Ciuffetti L."/>
            <person name="Hamelin R.C."/>
            <person name="Kema G.H.J."/>
            <person name="Lawrence C."/>
            <person name="Scott J.A."/>
            <person name="Spatafora J.W."/>
            <person name="Turgeon B.G."/>
            <person name="de Wit P.J.G.M."/>
            <person name="Zhong S."/>
            <person name="Goodwin S.B."/>
            <person name="Grigoriev I.V."/>
        </authorList>
    </citation>
    <scope>NUCLEOTIDE SEQUENCE [LARGE SCALE GENOMIC DNA]</scope>
    <source>
        <strain evidence="2">28A</strain>
    </source>
</reference>
<dbReference type="GeneID" id="19397971"/>
<dbReference type="STRING" id="671987.R0IX18"/>
<dbReference type="HOGENOM" id="CLU_041809_1_0_1"/>